<reference evidence="1 2" key="1">
    <citation type="submission" date="2016-09" db="EMBL/GenBank/DDBJ databases">
        <authorList>
            <person name="Laine KS P."/>
        </authorList>
    </citation>
    <scope>NUCLEOTIDE SEQUENCE [LARGE SCALE GENOMIC DNA]</scope>
    <source>
        <strain evidence="1">PFRJS-23</strain>
    </source>
</reference>
<dbReference type="GO" id="GO:0016787">
    <property type="term" value="F:hydrolase activity"/>
    <property type="evidence" value="ECO:0007669"/>
    <property type="project" value="UniProtKB-ARBA"/>
</dbReference>
<proteinExistence type="predicted"/>
<protein>
    <submittedName>
        <fullName evidence="1">Type I phosphodiesterase / nucleotide pyrophosphatase</fullName>
    </submittedName>
</protein>
<dbReference type="InterPro" id="IPR002591">
    <property type="entry name" value="Phosphodiest/P_Trfase"/>
</dbReference>
<dbReference type="PANTHER" id="PTHR10151:SF120">
    <property type="entry name" value="BIS(5'-ADENOSYL)-TRIPHOSPHATASE"/>
    <property type="match status" value="1"/>
</dbReference>
<gene>
    <name evidence="1" type="ORF">PFR_JS23_973</name>
</gene>
<dbReference type="AlphaFoldDB" id="A0A0A8R2N0"/>
<organism evidence="1 2">
    <name type="scientific">Propionibacterium freudenreichii</name>
    <dbReference type="NCBI Taxonomy" id="1744"/>
    <lineage>
        <taxon>Bacteria</taxon>
        <taxon>Bacillati</taxon>
        <taxon>Actinomycetota</taxon>
        <taxon>Actinomycetes</taxon>
        <taxon>Propionibacteriales</taxon>
        <taxon>Propionibacteriaceae</taxon>
        <taxon>Propionibacterium</taxon>
    </lineage>
</organism>
<dbReference type="PANTHER" id="PTHR10151">
    <property type="entry name" value="ECTONUCLEOTIDE PYROPHOSPHATASE/PHOSPHODIESTERASE"/>
    <property type="match status" value="1"/>
</dbReference>
<dbReference type="InterPro" id="IPR017850">
    <property type="entry name" value="Alkaline_phosphatase_core_sf"/>
</dbReference>
<evidence type="ECO:0000313" key="2">
    <source>
        <dbReference type="Proteomes" id="UP000250080"/>
    </source>
</evidence>
<accession>A0A0A8R2N0</accession>
<dbReference type="EMBL" id="LT618793">
    <property type="protein sequence ID" value="SCQ78017.1"/>
    <property type="molecule type" value="Genomic_DNA"/>
</dbReference>
<dbReference type="OMA" id="LMNQLRW"/>
<sequence>MSGYPLPEPPSYGRATLAELLPAVAHHLAGDRLEATDPFGLPPARAYVLLLVDGLGWRQLNRHLSSLAYFPYLIGDGRPISAAVPSTTAVSLTTLGTGLPPGEHGIVGYSFRSAPGQGVLNALQWGSDDPVPEEFQPHPTWFERLNDVGVRASSVGRALFADSGLTRAGLRGAHYVAIPDHAGARERIDRVLAATSGPGPAFVYLYEGDLDHTGHGHGVDSPAWRGVLERIDADLSALRDALPADTCVLVTGDHGMVDVPARDHIIIEDDERLATGIDMIAGEGRFRQLYSAEPAAVVERWRAVLGERAWVCTREEGIAAGWFGPEVTERVRGRLGDVLVAMRAGGAVMTRTHPGELGLVGQHGSLTSEEMQVPLLIDEGWDS</sequence>
<dbReference type="OrthoDB" id="9779267at2"/>
<dbReference type="RefSeq" id="WP_013161165.1">
    <property type="nucleotide sequence ID" value="NZ_CCYN01000033.1"/>
</dbReference>
<evidence type="ECO:0000313" key="1">
    <source>
        <dbReference type="EMBL" id="SCQ78017.1"/>
    </source>
</evidence>
<dbReference type="Pfam" id="PF01663">
    <property type="entry name" value="Phosphodiest"/>
    <property type="match status" value="1"/>
</dbReference>
<dbReference type="Gene3D" id="3.40.720.10">
    <property type="entry name" value="Alkaline Phosphatase, subunit A"/>
    <property type="match status" value="1"/>
</dbReference>
<dbReference type="Proteomes" id="UP000250080">
    <property type="component" value="Chromosome I"/>
</dbReference>
<name>A0A0A8R2N0_9ACTN</name>
<dbReference type="SUPFAM" id="SSF53649">
    <property type="entry name" value="Alkaline phosphatase-like"/>
    <property type="match status" value="1"/>
</dbReference>